<sequence length="171" mass="18973">MAAEAIASWANVESFMLKLFVEMFGGNEALATNIFLSLNNQSAKNDAIRAAADSFFENGSDELAVFRALLAISKTNEKDRNKLAHWTWGDSPNLPDALLLIDPRTTIGDLDKASVYVYRENDFRSIIDANDRLCGFGLQFKFVISGHVANRDGELLRELMNEPEISQRVGG</sequence>
<gene>
    <name evidence="1" type="ORF">C41B8_19027</name>
</gene>
<accession>A0A084IFZ5</accession>
<organism evidence="1 2">
    <name type="scientific">Salinisphaera hydrothermalis (strain C41B8)</name>
    <dbReference type="NCBI Taxonomy" id="1304275"/>
    <lineage>
        <taxon>Bacteria</taxon>
        <taxon>Pseudomonadati</taxon>
        <taxon>Pseudomonadota</taxon>
        <taxon>Gammaproteobacteria</taxon>
        <taxon>Salinisphaerales</taxon>
        <taxon>Salinisphaeraceae</taxon>
        <taxon>Salinisphaera</taxon>
    </lineage>
</organism>
<dbReference type="eggNOG" id="ENOG502ZR8W">
    <property type="taxonomic scope" value="Bacteria"/>
</dbReference>
<dbReference type="AlphaFoldDB" id="A0A084IFZ5"/>
<proteinExistence type="predicted"/>
<evidence type="ECO:0000313" key="2">
    <source>
        <dbReference type="Proteomes" id="UP000028302"/>
    </source>
</evidence>
<protein>
    <submittedName>
        <fullName evidence="1">Uncharacterized protein</fullName>
    </submittedName>
</protein>
<evidence type="ECO:0000313" key="1">
    <source>
        <dbReference type="EMBL" id="KEZ75629.1"/>
    </source>
</evidence>
<name>A0A084IFZ5_SALHC</name>
<dbReference type="Proteomes" id="UP000028302">
    <property type="component" value="Unassembled WGS sequence"/>
</dbReference>
<dbReference type="EMBL" id="APNK01000072">
    <property type="protein sequence ID" value="KEZ75629.1"/>
    <property type="molecule type" value="Genomic_DNA"/>
</dbReference>
<keyword evidence="2" id="KW-1185">Reference proteome</keyword>
<comment type="caution">
    <text evidence="1">The sequence shown here is derived from an EMBL/GenBank/DDBJ whole genome shotgun (WGS) entry which is preliminary data.</text>
</comment>
<reference evidence="1 2" key="1">
    <citation type="submission" date="2013-03" db="EMBL/GenBank/DDBJ databases">
        <title>Salinisphaera hydrothermalis C41B8 Genome Sequencing.</title>
        <authorList>
            <person name="Li C."/>
            <person name="Lai Q."/>
            <person name="Shao Z."/>
        </authorList>
    </citation>
    <scope>NUCLEOTIDE SEQUENCE [LARGE SCALE GENOMIC DNA]</scope>
    <source>
        <strain evidence="1 2">C41B8</strain>
    </source>
</reference>